<reference evidence="2" key="1">
    <citation type="submission" date="2017-12" db="EMBL/GenBank/DDBJ databases">
        <title>Draft genome sequence of Telmatospirillum siberiense 26-4b1T, an acidotolerant peatland alphaproteobacterium potentially involved in sulfur cycling.</title>
        <authorList>
            <person name="Hausmann B."/>
            <person name="Pjevac P."/>
            <person name="Schreck K."/>
            <person name="Herbold C.W."/>
            <person name="Daims H."/>
            <person name="Wagner M."/>
            <person name="Pester M."/>
            <person name="Loy A."/>
        </authorList>
    </citation>
    <scope>NUCLEOTIDE SEQUENCE [LARGE SCALE GENOMIC DNA]</scope>
    <source>
        <strain evidence="2">26-4b1</strain>
    </source>
</reference>
<dbReference type="RefSeq" id="WP_101249125.1">
    <property type="nucleotide sequence ID" value="NZ_PIUM01000002.1"/>
</dbReference>
<dbReference type="Proteomes" id="UP000233293">
    <property type="component" value="Unassembled WGS sequence"/>
</dbReference>
<dbReference type="AlphaFoldDB" id="A0A2N3Q0I8"/>
<dbReference type="InterPro" id="IPR011852">
    <property type="entry name" value="TRAP_TAXI"/>
</dbReference>
<dbReference type="Pfam" id="PF16868">
    <property type="entry name" value="NMT1_3"/>
    <property type="match status" value="1"/>
</dbReference>
<dbReference type="EMBL" id="PIUM01000002">
    <property type="protein sequence ID" value="PKU26164.1"/>
    <property type="molecule type" value="Genomic_DNA"/>
</dbReference>
<accession>A0A2N3Q0I8</accession>
<keyword evidence="2" id="KW-1185">Reference proteome</keyword>
<dbReference type="CDD" id="cd13520">
    <property type="entry name" value="PBP2_TAXI_TRAP"/>
    <property type="match status" value="1"/>
</dbReference>
<proteinExistence type="predicted"/>
<sequence>MIDNGHRRDICRDIGIACIALLLALPAILLAAMGSAAWAEDLRYLRIGTGPPGESYFPVGGLIASALSNPPGAPPCEKGGSCGVPNLIAVASVTSGSLANIEAIRDGRLDAALVQSDVVSWAVRGQPPFQGQPVVTLRSIANLYPSQLHLVARAEARIKGPEDLKGKRVSLGEAGSGTLLHARQFLAAWKIKESDVGAQFLRSALASDAMTAGTLDAFFVIDRAPVPTVTELSRRMPIRLVPIDGAGSERLMKANPLLASSHIPGGLYEGVPDDVATVQLDISLVTASDVPDALVENMTRALWHPATTALLAESLSQAGKIKLSTALFGLGAPLHAGAERYYRVKGLFP</sequence>
<organism evidence="1 2">
    <name type="scientific">Telmatospirillum siberiense</name>
    <dbReference type="NCBI Taxonomy" id="382514"/>
    <lineage>
        <taxon>Bacteria</taxon>
        <taxon>Pseudomonadati</taxon>
        <taxon>Pseudomonadota</taxon>
        <taxon>Alphaproteobacteria</taxon>
        <taxon>Rhodospirillales</taxon>
        <taxon>Rhodospirillaceae</taxon>
        <taxon>Telmatospirillum</taxon>
    </lineage>
</organism>
<comment type="caution">
    <text evidence="1">The sequence shown here is derived from an EMBL/GenBank/DDBJ whole genome shotgun (WGS) entry which is preliminary data.</text>
</comment>
<evidence type="ECO:0000313" key="2">
    <source>
        <dbReference type="Proteomes" id="UP000233293"/>
    </source>
</evidence>
<evidence type="ECO:0000313" key="1">
    <source>
        <dbReference type="EMBL" id="PKU26164.1"/>
    </source>
</evidence>
<dbReference type="PANTHER" id="PTHR42941:SF1">
    <property type="entry name" value="SLL1037 PROTEIN"/>
    <property type="match status" value="1"/>
</dbReference>
<dbReference type="NCBIfam" id="TIGR02122">
    <property type="entry name" value="TRAP_TAXI"/>
    <property type="match status" value="1"/>
</dbReference>
<dbReference type="SUPFAM" id="SSF53850">
    <property type="entry name" value="Periplasmic binding protein-like II"/>
    <property type="match status" value="1"/>
</dbReference>
<dbReference type="OrthoDB" id="8477520at2"/>
<gene>
    <name evidence="1" type="ORF">CWS72_03295</name>
</gene>
<protein>
    <submittedName>
        <fullName evidence="1">Immunogenic protein</fullName>
    </submittedName>
</protein>
<dbReference type="Gene3D" id="3.40.190.10">
    <property type="entry name" value="Periplasmic binding protein-like II"/>
    <property type="match status" value="2"/>
</dbReference>
<name>A0A2N3Q0I8_9PROT</name>
<dbReference type="PANTHER" id="PTHR42941">
    <property type="entry name" value="SLL1037 PROTEIN"/>
    <property type="match status" value="1"/>
</dbReference>